<evidence type="ECO:0000313" key="1">
    <source>
        <dbReference type="EMBL" id="MCI89506.1"/>
    </source>
</evidence>
<protein>
    <submittedName>
        <fullName evidence="1">Uncharacterized protein</fullName>
    </submittedName>
</protein>
<reference evidence="1 2" key="1">
    <citation type="journal article" date="2018" name="Front. Plant Sci.">
        <title>Red Clover (Trifolium pratense) and Zigzag Clover (T. medium) - A Picture of Genomic Similarities and Differences.</title>
        <authorList>
            <person name="Dluhosova J."/>
            <person name="Istvanek J."/>
            <person name="Nedelnik J."/>
            <person name="Repkova J."/>
        </authorList>
    </citation>
    <scope>NUCLEOTIDE SEQUENCE [LARGE SCALE GENOMIC DNA]</scope>
    <source>
        <strain evidence="2">cv. 10/8</strain>
        <tissue evidence="1">Leaf</tissue>
    </source>
</reference>
<sequence>VDSLSISGVDLDFNASGDKFGSKRCALGNPGK</sequence>
<name>A0A392VME0_9FABA</name>
<dbReference type="EMBL" id="LXQA011220950">
    <property type="protein sequence ID" value="MCI89506.1"/>
    <property type="molecule type" value="Genomic_DNA"/>
</dbReference>
<proteinExistence type="predicted"/>
<evidence type="ECO:0000313" key="2">
    <source>
        <dbReference type="Proteomes" id="UP000265520"/>
    </source>
</evidence>
<comment type="caution">
    <text evidence="1">The sequence shown here is derived from an EMBL/GenBank/DDBJ whole genome shotgun (WGS) entry which is preliminary data.</text>
</comment>
<dbReference type="AlphaFoldDB" id="A0A392VME0"/>
<accession>A0A392VME0</accession>
<feature type="non-terminal residue" evidence="1">
    <location>
        <position position="1"/>
    </location>
</feature>
<dbReference type="Proteomes" id="UP000265520">
    <property type="component" value="Unassembled WGS sequence"/>
</dbReference>
<keyword evidence="2" id="KW-1185">Reference proteome</keyword>
<organism evidence="1 2">
    <name type="scientific">Trifolium medium</name>
    <dbReference type="NCBI Taxonomy" id="97028"/>
    <lineage>
        <taxon>Eukaryota</taxon>
        <taxon>Viridiplantae</taxon>
        <taxon>Streptophyta</taxon>
        <taxon>Embryophyta</taxon>
        <taxon>Tracheophyta</taxon>
        <taxon>Spermatophyta</taxon>
        <taxon>Magnoliopsida</taxon>
        <taxon>eudicotyledons</taxon>
        <taxon>Gunneridae</taxon>
        <taxon>Pentapetalae</taxon>
        <taxon>rosids</taxon>
        <taxon>fabids</taxon>
        <taxon>Fabales</taxon>
        <taxon>Fabaceae</taxon>
        <taxon>Papilionoideae</taxon>
        <taxon>50 kb inversion clade</taxon>
        <taxon>NPAAA clade</taxon>
        <taxon>Hologalegina</taxon>
        <taxon>IRL clade</taxon>
        <taxon>Trifolieae</taxon>
        <taxon>Trifolium</taxon>
    </lineage>
</organism>